<comment type="caution">
    <text evidence="4">The sequence shown here is derived from an EMBL/GenBank/DDBJ whole genome shotgun (WGS) entry which is preliminary data.</text>
</comment>
<evidence type="ECO:0008006" key="6">
    <source>
        <dbReference type="Google" id="ProtNLM"/>
    </source>
</evidence>
<feature type="region of interest" description="Disordered" evidence="3">
    <location>
        <begin position="43"/>
        <end position="75"/>
    </location>
</feature>
<evidence type="ECO:0000256" key="3">
    <source>
        <dbReference type="SAM" id="MobiDB-lite"/>
    </source>
</evidence>
<dbReference type="Pfam" id="PF13041">
    <property type="entry name" value="PPR_2"/>
    <property type="match status" value="1"/>
</dbReference>
<accession>A0AA40F8R7</accession>
<gene>
    <name evidence="4" type="ORF">B0T18DRAFT_396012</name>
</gene>
<dbReference type="PROSITE" id="PS51375">
    <property type="entry name" value="PPR"/>
    <property type="match status" value="1"/>
</dbReference>
<evidence type="ECO:0000256" key="2">
    <source>
        <dbReference type="PROSITE-ProRule" id="PRU00708"/>
    </source>
</evidence>
<name>A0AA40F8R7_9PEZI</name>
<keyword evidence="5" id="KW-1185">Reference proteome</keyword>
<dbReference type="NCBIfam" id="TIGR00756">
    <property type="entry name" value="PPR"/>
    <property type="match status" value="1"/>
</dbReference>
<evidence type="ECO:0000256" key="1">
    <source>
        <dbReference type="ARBA" id="ARBA00022737"/>
    </source>
</evidence>
<reference evidence="4" key="1">
    <citation type="submission" date="2023-06" db="EMBL/GenBank/DDBJ databases">
        <title>Genome-scale phylogeny and comparative genomics of the fungal order Sordariales.</title>
        <authorList>
            <consortium name="Lawrence Berkeley National Laboratory"/>
            <person name="Hensen N."/>
            <person name="Bonometti L."/>
            <person name="Westerberg I."/>
            <person name="Brannstrom I.O."/>
            <person name="Guillou S."/>
            <person name="Cros-Aarteil S."/>
            <person name="Calhoun S."/>
            <person name="Haridas S."/>
            <person name="Kuo A."/>
            <person name="Mondo S."/>
            <person name="Pangilinan J."/>
            <person name="Riley R."/>
            <person name="LaButti K."/>
            <person name="Andreopoulos B."/>
            <person name="Lipzen A."/>
            <person name="Chen C."/>
            <person name="Yanf M."/>
            <person name="Daum C."/>
            <person name="Ng V."/>
            <person name="Clum A."/>
            <person name="Steindorff A."/>
            <person name="Ohm R."/>
            <person name="Martin F."/>
            <person name="Silar P."/>
            <person name="Natvig D."/>
            <person name="Lalanne C."/>
            <person name="Gautier V."/>
            <person name="Ament-velasquez S.L."/>
            <person name="Kruys A."/>
            <person name="Hutchinson M.I."/>
            <person name="Powell A.J."/>
            <person name="Barry K."/>
            <person name="Miller A.N."/>
            <person name="Grigoriev I.V."/>
            <person name="Debuchy R."/>
            <person name="Gladieux P."/>
            <person name="Thoren M.H."/>
            <person name="Johannesson H."/>
        </authorList>
    </citation>
    <scope>NUCLEOTIDE SEQUENCE</scope>
    <source>
        <strain evidence="4">SMH3187-1</strain>
    </source>
</reference>
<organism evidence="4 5">
    <name type="scientific">Schizothecium vesticola</name>
    <dbReference type="NCBI Taxonomy" id="314040"/>
    <lineage>
        <taxon>Eukaryota</taxon>
        <taxon>Fungi</taxon>
        <taxon>Dikarya</taxon>
        <taxon>Ascomycota</taxon>
        <taxon>Pezizomycotina</taxon>
        <taxon>Sordariomycetes</taxon>
        <taxon>Sordariomycetidae</taxon>
        <taxon>Sordariales</taxon>
        <taxon>Schizotheciaceae</taxon>
        <taxon>Schizothecium</taxon>
    </lineage>
</organism>
<dbReference type="Gene3D" id="1.25.40.10">
    <property type="entry name" value="Tetratricopeptide repeat domain"/>
    <property type="match status" value="1"/>
</dbReference>
<dbReference type="EMBL" id="JAUKUD010000001">
    <property type="protein sequence ID" value="KAK0753112.1"/>
    <property type="molecule type" value="Genomic_DNA"/>
</dbReference>
<proteinExistence type="predicted"/>
<sequence length="644" mass="72972">MFVCRACLRKSAGAVAAEARLPIHPLRAIPAHTPRGAFLSTAAVHVRRPDRRPERRRNDMPPSEIPSEEQTSEDLVAKRRQKQLEFAVGKHLQYLKDPLKIAEHVQATLAKDRYDEALLLVRTASRDTKVTVSWNHLIDYLMKQQRLNAAIKLYNEMKKRAQGPDARTYTIIFRGCAASEHPKLAVHEALRIYNSMLSHAILQPNAIHMNCVLEVCGRAGDLESMFTVLKSVNKNIRTPDHQTFTIVLNSLRYGRTTDPNLSEEDIKRDNDVALARARLVWEDVWARYKDGQLTLDERLVCAMGRNLLLSEDRKDKEHVLQLVHDTMGVPRFDLSESASRPIEPPSETELESSPDVPISPKSANLGPPFASLVVPKPSNNALSLVLLCLETTKRSSVVSKYWDHFTTVYGVQPDKDNYIRYLKVLSRARASTAAANVITTIPAGLLAPLIFRMGLSTCTHDNLNRHGYDNATRIYNTMITKSRYPDPLAMRLFLQTARACVRHHYEQHRGDEEAGARSLGKQIYTALELMWTPFRTLMSSFSYPDADKRPTRSPAEKWQLTEGQIQEALAVAARMIAAIDKLYTEKIVSDEELKVVVTRRNILSRLLERYGDKGRVEKTSLRIAEKAAKKMGLDDINDFARIRE</sequence>
<protein>
    <recommendedName>
        <fullName evidence="6">Pentatricopeptide repeat protein</fullName>
    </recommendedName>
</protein>
<feature type="repeat" description="PPR" evidence="2">
    <location>
        <begin position="130"/>
        <end position="164"/>
    </location>
</feature>
<keyword evidence="1" id="KW-0677">Repeat</keyword>
<feature type="region of interest" description="Disordered" evidence="3">
    <location>
        <begin position="334"/>
        <end position="359"/>
    </location>
</feature>
<dbReference type="InterPro" id="IPR051222">
    <property type="entry name" value="PPR/CCM1_RNA-binding"/>
</dbReference>
<dbReference type="PANTHER" id="PTHR47942">
    <property type="entry name" value="TETRATRICOPEPTIDE REPEAT (TPR)-LIKE SUPERFAMILY PROTEIN-RELATED"/>
    <property type="match status" value="1"/>
</dbReference>
<dbReference type="PANTHER" id="PTHR47942:SF105">
    <property type="entry name" value="ATPASE EXPRESSION PROTEIN 3"/>
    <property type="match status" value="1"/>
</dbReference>
<dbReference type="InterPro" id="IPR002885">
    <property type="entry name" value="PPR_rpt"/>
</dbReference>
<dbReference type="InterPro" id="IPR011990">
    <property type="entry name" value="TPR-like_helical_dom_sf"/>
</dbReference>
<evidence type="ECO:0000313" key="5">
    <source>
        <dbReference type="Proteomes" id="UP001172155"/>
    </source>
</evidence>
<dbReference type="Proteomes" id="UP001172155">
    <property type="component" value="Unassembled WGS sequence"/>
</dbReference>
<dbReference type="AlphaFoldDB" id="A0AA40F8R7"/>
<evidence type="ECO:0000313" key="4">
    <source>
        <dbReference type="EMBL" id="KAK0753112.1"/>
    </source>
</evidence>